<dbReference type="SUPFAM" id="SSF52540">
    <property type="entry name" value="P-loop containing nucleoside triphosphate hydrolases"/>
    <property type="match status" value="1"/>
</dbReference>
<dbReference type="InterPro" id="IPR004622">
    <property type="entry name" value="DNA_pol_HolB"/>
</dbReference>
<dbReference type="InterPro" id="IPR027417">
    <property type="entry name" value="P-loop_NTPase"/>
</dbReference>
<evidence type="ECO:0000313" key="2">
    <source>
        <dbReference type="Proteomes" id="UP000199150"/>
    </source>
</evidence>
<organism evidence="1 2">
    <name type="scientific">Asticcacaulis taihuensis</name>
    <dbReference type="NCBI Taxonomy" id="260084"/>
    <lineage>
        <taxon>Bacteria</taxon>
        <taxon>Pseudomonadati</taxon>
        <taxon>Pseudomonadota</taxon>
        <taxon>Alphaproteobacteria</taxon>
        <taxon>Caulobacterales</taxon>
        <taxon>Caulobacteraceae</taxon>
        <taxon>Asticcacaulis</taxon>
    </lineage>
</organism>
<dbReference type="GO" id="GO:0003887">
    <property type="term" value="F:DNA-directed DNA polymerase activity"/>
    <property type="evidence" value="ECO:0007669"/>
    <property type="project" value="InterPro"/>
</dbReference>
<accession>A0A1G4PID0</accession>
<dbReference type="NCBIfam" id="TIGR00678">
    <property type="entry name" value="holB"/>
    <property type="match status" value="1"/>
</dbReference>
<dbReference type="Proteomes" id="UP000199150">
    <property type="component" value="Unassembled WGS sequence"/>
</dbReference>
<protein>
    <submittedName>
        <fullName evidence="1">DNA polymerase-3 subunit delta</fullName>
    </submittedName>
</protein>
<dbReference type="EMBL" id="FMTS01000001">
    <property type="protein sequence ID" value="SCW32000.1"/>
    <property type="molecule type" value="Genomic_DNA"/>
</dbReference>
<dbReference type="GO" id="GO:0008408">
    <property type="term" value="F:3'-5' exonuclease activity"/>
    <property type="evidence" value="ECO:0007669"/>
    <property type="project" value="InterPro"/>
</dbReference>
<proteinExistence type="predicted"/>
<dbReference type="Pfam" id="PF13177">
    <property type="entry name" value="DNA_pol3_delta2"/>
    <property type="match status" value="1"/>
</dbReference>
<dbReference type="PANTHER" id="PTHR11669:SF8">
    <property type="entry name" value="DNA POLYMERASE III SUBUNIT DELTA"/>
    <property type="match status" value="1"/>
</dbReference>
<gene>
    <name evidence="1" type="ORF">SAMN02927928_0396</name>
</gene>
<dbReference type="NCBIfam" id="NF005677">
    <property type="entry name" value="PRK07471.1"/>
    <property type="match status" value="1"/>
</dbReference>
<dbReference type="GO" id="GO:0009360">
    <property type="term" value="C:DNA polymerase III complex"/>
    <property type="evidence" value="ECO:0007669"/>
    <property type="project" value="TreeGrafter"/>
</dbReference>
<dbReference type="AlphaFoldDB" id="A0A1G4PID0"/>
<dbReference type="InterPro" id="IPR050238">
    <property type="entry name" value="DNA_Rep/Repair_Clamp_Loader"/>
</dbReference>
<dbReference type="OrthoDB" id="9810148at2"/>
<sequence>MPEPLTLTHPRESFAFEQAEGPDQAFASAYQKNRLHHAWLLCGPQGLGKASFAFRCARFLMGHDRDPRFGTLGMSPDDADVRLITAGSHPDLLVLEREMGESKLKKNISVDAVREIGEFFSKAPSRSAYRVCIIDSVDDLNVNSANALLKILEEPPHKGILFLISHSPGRLLPTIRSRCRRLTFLPWTDQAVEAFLRKRADIDEEAIGRLVRLAHGAPGRALSLMEEGALEMDAFAGKLLEKPLPPRSELMQAAAMFKSSSAKNDGARKFATFMMCLTDRLHERALSTETPQKGQNYSQLWSRLNQAVGEVEAVNLDRGDYFWSVYNELATLS</sequence>
<reference evidence="2" key="1">
    <citation type="submission" date="2016-10" db="EMBL/GenBank/DDBJ databases">
        <authorList>
            <person name="Varghese N."/>
            <person name="Submissions S."/>
        </authorList>
    </citation>
    <scope>NUCLEOTIDE SEQUENCE [LARGE SCALE GENOMIC DNA]</scope>
    <source>
        <strain evidence="2">CGMCC 1.3431</strain>
    </source>
</reference>
<dbReference type="PANTHER" id="PTHR11669">
    <property type="entry name" value="REPLICATION FACTOR C / DNA POLYMERASE III GAMMA-TAU SUBUNIT"/>
    <property type="match status" value="1"/>
</dbReference>
<dbReference type="Gene3D" id="3.40.50.300">
    <property type="entry name" value="P-loop containing nucleotide triphosphate hydrolases"/>
    <property type="match status" value="1"/>
</dbReference>
<dbReference type="STRING" id="260084.SAMN02927928_0396"/>
<name>A0A1G4PID0_9CAUL</name>
<evidence type="ECO:0000313" key="1">
    <source>
        <dbReference type="EMBL" id="SCW32000.1"/>
    </source>
</evidence>
<keyword evidence="2" id="KW-1185">Reference proteome</keyword>
<dbReference type="GO" id="GO:0006261">
    <property type="term" value="P:DNA-templated DNA replication"/>
    <property type="evidence" value="ECO:0007669"/>
    <property type="project" value="TreeGrafter"/>
</dbReference>
<dbReference type="RefSeq" id="WP_090643033.1">
    <property type="nucleotide sequence ID" value="NZ_CBCRYE010000001.1"/>
</dbReference>